<sequence>MGEGKGTFQKWRKKVNKKVTTLSSKTSFAVDRSKLRKQINGIEEEIKILKQQIGEIVNLNRNSLFSVSMVNYQLAQIEAKENAIAQLEKDIEELNELSKLAGVEEEEIVPDFKAKQTIDDITASYIYNCANCNECYDEPKKFCEECGYNMVD</sequence>
<reference evidence="2 3" key="1">
    <citation type="journal article" date="2017" name="Int. J. Syst. Evol. Microbiol.">
        <title>Solibacillus kalamii sp. nov., isolated from a high-efficiency particulate arrestance filter system used in the International Space Station.</title>
        <authorList>
            <person name="Checinska Sielaff A."/>
            <person name="Kumar R.M."/>
            <person name="Pal D."/>
            <person name="Mayilraj S."/>
            <person name="Venkateswaran K."/>
        </authorList>
    </citation>
    <scope>NUCLEOTIDE SEQUENCE [LARGE SCALE GENOMIC DNA]</scope>
    <source>
        <strain evidence="2 3">ISSFR-015</strain>
    </source>
</reference>
<accession>A0ABX3ZDT1</accession>
<organism evidence="2 3">
    <name type="scientific">Solibacillus kalamii</name>
    <dbReference type="NCBI Taxonomy" id="1748298"/>
    <lineage>
        <taxon>Bacteria</taxon>
        <taxon>Bacillati</taxon>
        <taxon>Bacillota</taxon>
        <taxon>Bacilli</taxon>
        <taxon>Bacillales</taxon>
        <taxon>Caryophanaceae</taxon>
        <taxon>Solibacillus</taxon>
    </lineage>
</organism>
<keyword evidence="3" id="KW-1185">Reference proteome</keyword>
<evidence type="ECO:0000256" key="1">
    <source>
        <dbReference type="SAM" id="Coils"/>
    </source>
</evidence>
<dbReference type="EMBL" id="NHNT01000013">
    <property type="protein sequence ID" value="OUZ37720.1"/>
    <property type="molecule type" value="Genomic_DNA"/>
</dbReference>
<protein>
    <submittedName>
        <fullName evidence="2">Nucleotide-binding protein</fullName>
    </submittedName>
</protein>
<keyword evidence="1" id="KW-0175">Coiled coil</keyword>
<feature type="coiled-coil region" evidence="1">
    <location>
        <begin position="32"/>
        <end position="104"/>
    </location>
</feature>
<evidence type="ECO:0000313" key="2">
    <source>
        <dbReference type="EMBL" id="OUZ37720.1"/>
    </source>
</evidence>
<evidence type="ECO:0000313" key="3">
    <source>
        <dbReference type="Proteomes" id="UP000196594"/>
    </source>
</evidence>
<dbReference type="Proteomes" id="UP000196594">
    <property type="component" value="Unassembled WGS sequence"/>
</dbReference>
<comment type="caution">
    <text evidence="2">The sequence shown here is derived from an EMBL/GenBank/DDBJ whole genome shotgun (WGS) entry which is preliminary data.</text>
</comment>
<name>A0ABX3ZDT1_9BACL</name>
<gene>
    <name evidence="2" type="ORF">CBM15_16020</name>
</gene>
<dbReference type="RefSeq" id="WP_087618276.1">
    <property type="nucleotide sequence ID" value="NZ_JAFBEY010000010.1"/>
</dbReference>
<proteinExistence type="predicted"/>